<dbReference type="EMBL" id="CP092872">
    <property type="protein sequence ID" value="UYV72966.1"/>
    <property type="molecule type" value="Genomic_DNA"/>
</dbReference>
<dbReference type="Proteomes" id="UP001235939">
    <property type="component" value="Chromosome 10"/>
</dbReference>
<reference evidence="1 2" key="1">
    <citation type="submission" date="2022-01" db="EMBL/GenBank/DDBJ databases">
        <title>A chromosomal length assembly of Cordylochernes scorpioides.</title>
        <authorList>
            <person name="Zeh D."/>
            <person name="Zeh J."/>
        </authorList>
    </citation>
    <scope>NUCLEOTIDE SEQUENCE [LARGE SCALE GENOMIC DNA]</scope>
    <source>
        <strain evidence="1">IN4F17</strain>
        <tissue evidence="1">Whole Body</tissue>
    </source>
</reference>
<accession>A0ABY6KVT5</accession>
<evidence type="ECO:0000313" key="1">
    <source>
        <dbReference type="EMBL" id="UYV72966.1"/>
    </source>
</evidence>
<organism evidence="1 2">
    <name type="scientific">Cordylochernes scorpioides</name>
    <dbReference type="NCBI Taxonomy" id="51811"/>
    <lineage>
        <taxon>Eukaryota</taxon>
        <taxon>Metazoa</taxon>
        <taxon>Ecdysozoa</taxon>
        <taxon>Arthropoda</taxon>
        <taxon>Chelicerata</taxon>
        <taxon>Arachnida</taxon>
        <taxon>Pseudoscorpiones</taxon>
        <taxon>Cheliferoidea</taxon>
        <taxon>Chernetidae</taxon>
        <taxon>Cordylochernes</taxon>
    </lineage>
</organism>
<keyword evidence="2" id="KW-1185">Reference proteome</keyword>
<gene>
    <name evidence="1" type="ORF">LAZ67_10001293</name>
</gene>
<protein>
    <submittedName>
        <fullName evidence="1">Uncharacterized protein</fullName>
    </submittedName>
</protein>
<evidence type="ECO:0000313" key="2">
    <source>
        <dbReference type="Proteomes" id="UP001235939"/>
    </source>
</evidence>
<sequence length="101" mass="11318">MAMGFSNNPKTIPLGMCLGVSPVVEILKNYESNSAESPRRMINSDVLEEKVADCGSAEHPMNGRDIACIFSQLPQNHKIEFLEILKIFSEVFKLIDKSLYK</sequence>
<name>A0ABY6KVT5_9ARAC</name>
<proteinExistence type="predicted"/>